<evidence type="ECO:0000313" key="6">
    <source>
        <dbReference type="Proteomes" id="UP001165368"/>
    </source>
</evidence>
<dbReference type="Pfam" id="PF13607">
    <property type="entry name" value="Succ_CoA_lig"/>
    <property type="match status" value="1"/>
</dbReference>
<dbReference type="Gene3D" id="3.40.50.720">
    <property type="entry name" value="NAD(P)-binding Rossmann-like Domain"/>
    <property type="match status" value="1"/>
</dbReference>
<keyword evidence="1 5" id="KW-0436">Ligase</keyword>
<dbReference type="Proteomes" id="UP001165368">
    <property type="component" value="Unassembled WGS sequence"/>
</dbReference>
<dbReference type="InterPro" id="IPR003781">
    <property type="entry name" value="CoA-bd"/>
</dbReference>
<dbReference type="SUPFAM" id="SSF51735">
    <property type="entry name" value="NAD(P)-binding Rossmann-fold domains"/>
    <property type="match status" value="1"/>
</dbReference>
<dbReference type="GO" id="GO:0016874">
    <property type="term" value="F:ligase activity"/>
    <property type="evidence" value="ECO:0007669"/>
    <property type="project" value="UniProtKB-KW"/>
</dbReference>
<dbReference type="InterPro" id="IPR051538">
    <property type="entry name" value="Acyl-CoA_Synth/Transferase"/>
</dbReference>
<reference evidence="5" key="1">
    <citation type="submission" date="2022-01" db="EMBL/GenBank/DDBJ databases">
        <authorList>
            <person name="Jo J.-H."/>
            <person name="Im W.-T."/>
        </authorList>
    </citation>
    <scope>NUCLEOTIDE SEQUENCE</scope>
    <source>
        <strain evidence="5">I2-34</strain>
    </source>
</reference>
<keyword evidence="3" id="KW-0067">ATP-binding</keyword>
<dbReference type="InterPro" id="IPR032875">
    <property type="entry name" value="Succ_CoA_lig_flav_dom"/>
</dbReference>
<sequence>MTQLIDAGPDRRHAPLLDRLLQPRSVALVGATDRSRWSSQTFENLRRYSPQVPVYCVSPKGGTVHGVRAYTSLAEIGAPVDLAYVMTPRETVPGILRQAGAAGARAAVVLTAGFGETPDGKAYQAAAVEAAAEAGVALLGPNGNGFINVHDSVVPFGLALPRFPLPGPASFVLQSGGLVKPVLSLADAWGAGVGVVACTGNEAALTAADVAAALLDDERTGAVGLFLETIRDTEAFRHLARKAVELDKPVVALTVGRSDAARRAAQAHTGALAADAAVSSAVLKSLGVVEVSSVEELVAATDLLARGVRPRGPKIAVVGASGGACELVAEKASALGLTVPELPEACVAALAEVLPDISQAQNPLDVTGFATVDPMLPVRALEAMLATADTDAVLFQAFVLPPDDTADPNAARAYFAGIARAVRSADLPVLLQDEVSAPVSGLGRSILDTEGLVRLAGIEVGITALAHAVRWTASRRALLSRQAEDRAAVVLARPDKSAALSEFDALRLLAAGGVPVIPQTLATCPREAVQAAAALKGPAVLKVCSPDIAHKSDIGGVVLNVQGEAAVAAAYNGIMNRVPAQLPEARIDGVLVSPMRSGGIELIAGINRDPVWGPVLLLGMGGVLVEVLKDVALRPLPVTRADIAEMLAELRAAPLLHGVRGQAPIALEALADAVLALTDVAAALGGELQSIEINPLRADHTTVEALDALIVWADDAVSDVEEGESNDVELHR</sequence>
<evidence type="ECO:0000256" key="3">
    <source>
        <dbReference type="ARBA" id="ARBA00022840"/>
    </source>
</evidence>
<name>A0ABS9L9Q3_9MICC</name>
<evidence type="ECO:0000256" key="1">
    <source>
        <dbReference type="ARBA" id="ARBA00022598"/>
    </source>
</evidence>
<evidence type="ECO:0000313" key="5">
    <source>
        <dbReference type="EMBL" id="MCG2623409.1"/>
    </source>
</evidence>
<comment type="caution">
    <text evidence="5">The sequence shown here is derived from an EMBL/GenBank/DDBJ whole genome shotgun (WGS) entry which is preliminary data.</text>
</comment>
<dbReference type="Pfam" id="PF13549">
    <property type="entry name" value="ATP-grasp_5"/>
    <property type="match status" value="1"/>
</dbReference>
<dbReference type="SMART" id="SM00881">
    <property type="entry name" value="CoA_binding"/>
    <property type="match status" value="1"/>
</dbReference>
<dbReference type="PANTHER" id="PTHR43334:SF1">
    <property type="entry name" value="3-HYDROXYPROPIONATE--COA LIGASE [ADP-FORMING]"/>
    <property type="match status" value="1"/>
</dbReference>
<dbReference type="PANTHER" id="PTHR43334">
    <property type="entry name" value="ACETATE--COA LIGASE [ADP-FORMING]"/>
    <property type="match status" value="1"/>
</dbReference>
<keyword evidence="2" id="KW-0547">Nucleotide-binding</keyword>
<keyword evidence="6" id="KW-1185">Reference proteome</keyword>
<dbReference type="InterPro" id="IPR013815">
    <property type="entry name" value="ATP_grasp_subdomain_1"/>
</dbReference>
<dbReference type="Gene3D" id="3.30.470.20">
    <property type="entry name" value="ATP-grasp fold, B domain"/>
    <property type="match status" value="1"/>
</dbReference>
<gene>
    <name evidence="5" type="ORF">LVY72_16045</name>
</gene>
<evidence type="ECO:0000259" key="4">
    <source>
        <dbReference type="SMART" id="SM00881"/>
    </source>
</evidence>
<dbReference type="Gene3D" id="3.40.50.261">
    <property type="entry name" value="Succinyl-CoA synthetase domains"/>
    <property type="match status" value="2"/>
</dbReference>
<dbReference type="RefSeq" id="WP_237822688.1">
    <property type="nucleotide sequence ID" value="NZ_JAKLTQ010000013.1"/>
</dbReference>
<dbReference type="SUPFAM" id="SSF52210">
    <property type="entry name" value="Succinyl-CoA synthetase domains"/>
    <property type="match status" value="2"/>
</dbReference>
<evidence type="ECO:0000256" key="2">
    <source>
        <dbReference type="ARBA" id="ARBA00022741"/>
    </source>
</evidence>
<accession>A0ABS9L9Q3</accession>
<protein>
    <submittedName>
        <fullName evidence="5">Acetate--CoA ligase family protein</fullName>
    </submittedName>
</protein>
<dbReference type="EMBL" id="JAKLTQ010000013">
    <property type="protein sequence ID" value="MCG2623409.1"/>
    <property type="molecule type" value="Genomic_DNA"/>
</dbReference>
<dbReference type="InterPro" id="IPR036291">
    <property type="entry name" value="NAD(P)-bd_dom_sf"/>
</dbReference>
<dbReference type="Gene3D" id="3.30.1490.20">
    <property type="entry name" value="ATP-grasp fold, A domain"/>
    <property type="match status" value="1"/>
</dbReference>
<dbReference type="Pfam" id="PF13380">
    <property type="entry name" value="CoA_binding_2"/>
    <property type="match status" value="1"/>
</dbReference>
<organism evidence="5 6">
    <name type="scientific">Arthrobacter hankyongi</name>
    <dbReference type="NCBI Taxonomy" id="2904801"/>
    <lineage>
        <taxon>Bacteria</taxon>
        <taxon>Bacillati</taxon>
        <taxon>Actinomycetota</taxon>
        <taxon>Actinomycetes</taxon>
        <taxon>Micrococcales</taxon>
        <taxon>Micrococcaceae</taxon>
        <taxon>Arthrobacter</taxon>
    </lineage>
</organism>
<dbReference type="InterPro" id="IPR016102">
    <property type="entry name" value="Succinyl-CoA_synth-like"/>
</dbReference>
<feature type="domain" description="CoA-binding" evidence="4">
    <location>
        <begin position="20"/>
        <end position="114"/>
    </location>
</feature>
<dbReference type="SUPFAM" id="SSF56059">
    <property type="entry name" value="Glutathione synthetase ATP-binding domain-like"/>
    <property type="match status" value="1"/>
</dbReference>
<proteinExistence type="predicted"/>